<keyword evidence="3" id="KW-1185">Reference proteome</keyword>
<gene>
    <name evidence="2" type="ORF">WAZ07_14895</name>
</gene>
<evidence type="ECO:0000256" key="1">
    <source>
        <dbReference type="SAM" id="Phobius"/>
    </source>
</evidence>
<comment type="caution">
    <text evidence="2">The sequence shown here is derived from an EMBL/GenBank/DDBJ whole genome shotgun (WGS) entry which is preliminary data.</text>
</comment>
<protein>
    <submittedName>
        <fullName evidence="2">Uncharacterized protein</fullName>
    </submittedName>
</protein>
<name>A0ABU8FLN3_9BACI</name>
<feature type="transmembrane region" description="Helical" evidence="1">
    <location>
        <begin position="7"/>
        <end position="30"/>
    </location>
</feature>
<sequence>MNKWIIAIIYASLLTTLCYLSIKTLLSLVLNATTFPILQIFVGILGLIFGVWILTSGIKKYISFATEDEKEHRKLKNLFSIISVLSCYTTIMLFFI</sequence>
<keyword evidence="1" id="KW-1133">Transmembrane helix</keyword>
<dbReference type="EMBL" id="JBAWSX010000008">
    <property type="protein sequence ID" value="MEI4802580.1"/>
    <property type="molecule type" value="Genomic_DNA"/>
</dbReference>
<evidence type="ECO:0000313" key="3">
    <source>
        <dbReference type="Proteomes" id="UP001372526"/>
    </source>
</evidence>
<keyword evidence="1" id="KW-0812">Transmembrane</keyword>
<keyword evidence="1" id="KW-0472">Membrane</keyword>
<evidence type="ECO:0000313" key="2">
    <source>
        <dbReference type="EMBL" id="MEI4802580.1"/>
    </source>
</evidence>
<feature type="transmembrane region" description="Helical" evidence="1">
    <location>
        <begin position="75"/>
        <end position="95"/>
    </location>
</feature>
<dbReference type="Proteomes" id="UP001372526">
    <property type="component" value="Unassembled WGS sequence"/>
</dbReference>
<accession>A0ABU8FLN3</accession>
<reference evidence="2 3" key="1">
    <citation type="submission" date="2024-01" db="EMBL/GenBank/DDBJ databases">
        <title>Seven novel Bacillus-like species.</title>
        <authorList>
            <person name="Liu G."/>
        </authorList>
    </citation>
    <scope>NUCLEOTIDE SEQUENCE [LARGE SCALE GENOMIC DNA]</scope>
    <source>
        <strain evidence="2 3">FJAT-51639</strain>
    </source>
</reference>
<proteinExistence type="predicted"/>
<organism evidence="2 3">
    <name type="scientific">Bacillus bruguierae</name>
    <dbReference type="NCBI Taxonomy" id="3127667"/>
    <lineage>
        <taxon>Bacteria</taxon>
        <taxon>Bacillati</taxon>
        <taxon>Bacillota</taxon>
        <taxon>Bacilli</taxon>
        <taxon>Bacillales</taxon>
        <taxon>Bacillaceae</taxon>
        <taxon>Bacillus</taxon>
    </lineage>
</organism>
<feature type="transmembrane region" description="Helical" evidence="1">
    <location>
        <begin position="36"/>
        <end position="54"/>
    </location>
</feature>
<dbReference type="RefSeq" id="WP_336473099.1">
    <property type="nucleotide sequence ID" value="NZ_JBAWSX010000008.1"/>
</dbReference>